<feature type="chain" id="PRO_5038902178" evidence="6">
    <location>
        <begin position="24"/>
        <end position="446"/>
    </location>
</feature>
<dbReference type="PROSITE" id="PS51257">
    <property type="entry name" value="PROKAR_LIPOPROTEIN"/>
    <property type="match status" value="1"/>
</dbReference>
<evidence type="ECO:0000256" key="5">
    <source>
        <dbReference type="ARBA" id="ARBA00023288"/>
    </source>
</evidence>
<keyword evidence="8" id="KW-1185">Reference proteome</keyword>
<dbReference type="RefSeq" id="WP_098406677.1">
    <property type="nucleotide sequence ID" value="NZ_PDJE01000001.1"/>
</dbReference>
<evidence type="ECO:0000256" key="2">
    <source>
        <dbReference type="ARBA" id="ARBA00022729"/>
    </source>
</evidence>
<dbReference type="Gene3D" id="3.40.190.10">
    <property type="entry name" value="Periplasmic binding protein-like II"/>
    <property type="match status" value="3"/>
</dbReference>
<evidence type="ECO:0000256" key="1">
    <source>
        <dbReference type="ARBA" id="ARBA00022475"/>
    </source>
</evidence>
<feature type="signal peptide" evidence="6">
    <location>
        <begin position="1"/>
        <end position="23"/>
    </location>
</feature>
<evidence type="ECO:0000256" key="6">
    <source>
        <dbReference type="SAM" id="SignalP"/>
    </source>
</evidence>
<keyword evidence="3" id="KW-0472">Membrane</keyword>
<name>A0A2A9DVL4_9MICO</name>
<dbReference type="PROSITE" id="PS51318">
    <property type="entry name" value="TAT"/>
    <property type="match status" value="1"/>
</dbReference>
<evidence type="ECO:0000256" key="4">
    <source>
        <dbReference type="ARBA" id="ARBA00023139"/>
    </source>
</evidence>
<dbReference type="Pfam" id="PF01547">
    <property type="entry name" value="SBP_bac_1"/>
    <property type="match status" value="1"/>
</dbReference>
<dbReference type="PANTHER" id="PTHR43649:SF33">
    <property type="entry name" value="POLYGALACTURONAN_RHAMNOGALACTURONAN-BINDING PROTEIN YTCQ"/>
    <property type="match status" value="1"/>
</dbReference>
<gene>
    <name evidence="7" type="ORF">ATJ78_1109</name>
</gene>
<organism evidence="7 8">
    <name type="scientific">Paramicrobacterium agarici</name>
    <dbReference type="NCBI Taxonomy" id="630514"/>
    <lineage>
        <taxon>Bacteria</taxon>
        <taxon>Bacillati</taxon>
        <taxon>Actinomycetota</taxon>
        <taxon>Actinomycetes</taxon>
        <taxon>Micrococcales</taxon>
        <taxon>Microbacteriaceae</taxon>
        <taxon>Paramicrobacterium</taxon>
    </lineage>
</organism>
<keyword evidence="5" id="KW-0449">Lipoprotein</keyword>
<comment type="caution">
    <text evidence="7">The sequence shown here is derived from an EMBL/GenBank/DDBJ whole genome shotgun (WGS) entry which is preliminary data.</text>
</comment>
<accession>A0A2A9DVL4</accession>
<protein>
    <submittedName>
        <fullName evidence="7">Carbohydrate ABC transporter substrate-binding protein (CUT1 family)</fullName>
    </submittedName>
</protein>
<dbReference type="PANTHER" id="PTHR43649">
    <property type="entry name" value="ARABINOSE-BINDING PROTEIN-RELATED"/>
    <property type="match status" value="1"/>
</dbReference>
<dbReference type="InterPro" id="IPR006059">
    <property type="entry name" value="SBP"/>
</dbReference>
<dbReference type="InterPro" id="IPR006311">
    <property type="entry name" value="TAT_signal"/>
</dbReference>
<keyword evidence="1" id="KW-1003">Cell membrane</keyword>
<evidence type="ECO:0000313" key="8">
    <source>
        <dbReference type="Proteomes" id="UP000221369"/>
    </source>
</evidence>
<sequence length="446" mass="47990">MTSVTRRQLLSLGLGTAAVGMLAGCATPGTTSVNAQPVIAPAAAGEKITLTYWAWLKNLQKVADIWNAKNPNVQVEAVWIPGGNDGGYQKMYSALAAGGGPDLAQVEMRTIPEFMLVNGLVDLSRYGADKHAEKFDTTLWDQVSFTGGVYGIPQDSGPMGTFYQPALYETVGGTPPATWDEWAELAKELRGQDIYLECFPISDASPFCAFATQAGAQWLTPGDDGWIINMTDEATLKVARFFDKAIDNDLVTTSYTPYSPAWYAAAAEGKLAAVTSASWGDALVQSVAGGEGKWKVSAMPTWGDSGFGSSYLGGSTAAVLANSAHPKEALEFAVWMCTDHEAIDALIEHCGIGWSPAADYIGAARKEPSEFFSGQNYNEEVFVPATKQQNPDWSWWPVTQQSFNILSDGFRRKASGGTLVDAVAYAEKEIIEAFRHKGLSIRKEQA</sequence>
<evidence type="ECO:0000256" key="3">
    <source>
        <dbReference type="ARBA" id="ARBA00023136"/>
    </source>
</evidence>
<proteinExistence type="predicted"/>
<evidence type="ECO:0000313" key="7">
    <source>
        <dbReference type="EMBL" id="PFG30185.1"/>
    </source>
</evidence>
<dbReference type="SUPFAM" id="SSF53850">
    <property type="entry name" value="Periplasmic binding protein-like II"/>
    <property type="match status" value="1"/>
</dbReference>
<dbReference type="Proteomes" id="UP000221369">
    <property type="component" value="Unassembled WGS sequence"/>
</dbReference>
<dbReference type="EMBL" id="PDJE01000001">
    <property type="protein sequence ID" value="PFG30185.1"/>
    <property type="molecule type" value="Genomic_DNA"/>
</dbReference>
<dbReference type="AlphaFoldDB" id="A0A2A9DVL4"/>
<keyword evidence="2 6" id="KW-0732">Signal</keyword>
<reference evidence="7 8" key="1">
    <citation type="submission" date="2017-10" db="EMBL/GenBank/DDBJ databases">
        <title>Sequencing the genomes of 1000 actinobacteria strains.</title>
        <authorList>
            <person name="Klenk H.-P."/>
        </authorList>
    </citation>
    <scope>NUCLEOTIDE SEQUENCE [LARGE SCALE GENOMIC DNA]</scope>
    <source>
        <strain evidence="7 8">DSM 21798</strain>
    </source>
</reference>
<dbReference type="InterPro" id="IPR050490">
    <property type="entry name" value="Bact_solute-bd_prot1"/>
</dbReference>
<keyword evidence="4" id="KW-0564">Palmitate</keyword>